<dbReference type="Gene3D" id="1.25.40.590">
    <property type="entry name" value="Type IV / VI secretion system, DotU"/>
    <property type="match status" value="1"/>
</dbReference>
<organism evidence="3 4">
    <name type="scientific">Caulifigura coniformis</name>
    <dbReference type="NCBI Taxonomy" id="2527983"/>
    <lineage>
        <taxon>Bacteria</taxon>
        <taxon>Pseudomonadati</taxon>
        <taxon>Planctomycetota</taxon>
        <taxon>Planctomycetia</taxon>
        <taxon>Planctomycetales</taxon>
        <taxon>Planctomycetaceae</taxon>
        <taxon>Caulifigura</taxon>
    </lineage>
</organism>
<dbReference type="RefSeq" id="WP_145032086.1">
    <property type="nucleotide sequence ID" value="NZ_CP036271.1"/>
</dbReference>
<evidence type="ECO:0000259" key="2">
    <source>
        <dbReference type="Pfam" id="PF09850"/>
    </source>
</evidence>
<evidence type="ECO:0000256" key="1">
    <source>
        <dbReference type="SAM" id="Phobius"/>
    </source>
</evidence>
<keyword evidence="1" id="KW-1133">Transmembrane helix</keyword>
<dbReference type="OrthoDB" id="345640at2"/>
<dbReference type="KEGG" id="ccos:Pan44_38370"/>
<reference evidence="3 4" key="1">
    <citation type="submission" date="2019-02" db="EMBL/GenBank/DDBJ databases">
        <title>Deep-cultivation of Planctomycetes and their phenomic and genomic characterization uncovers novel biology.</title>
        <authorList>
            <person name="Wiegand S."/>
            <person name="Jogler M."/>
            <person name="Boedeker C."/>
            <person name="Pinto D."/>
            <person name="Vollmers J."/>
            <person name="Rivas-Marin E."/>
            <person name="Kohn T."/>
            <person name="Peeters S.H."/>
            <person name="Heuer A."/>
            <person name="Rast P."/>
            <person name="Oberbeckmann S."/>
            <person name="Bunk B."/>
            <person name="Jeske O."/>
            <person name="Meyerdierks A."/>
            <person name="Storesund J.E."/>
            <person name="Kallscheuer N."/>
            <person name="Luecker S."/>
            <person name="Lage O.M."/>
            <person name="Pohl T."/>
            <person name="Merkel B.J."/>
            <person name="Hornburger P."/>
            <person name="Mueller R.-W."/>
            <person name="Bruemmer F."/>
            <person name="Labrenz M."/>
            <person name="Spormann A.M."/>
            <person name="Op den Camp H."/>
            <person name="Overmann J."/>
            <person name="Amann R."/>
            <person name="Jetten M.S.M."/>
            <person name="Mascher T."/>
            <person name="Medema M.H."/>
            <person name="Devos D.P."/>
            <person name="Kaster A.-K."/>
            <person name="Ovreas L."/>
            <person name="Rohde M."/>
            <person name="Galperin M.Y."/>
            <person name="Jogler C."/>
        </authorList>
    </citation>
    <scope>NUCLEOTIDE SEQUENCE [LARGE SCALE GENOMIC DNA]</scope>
    <source>
        <strain evidence="3 4">Pan44</strain>
    </source>
</reference>
<gene>
    <name evidence="3" type="ORF">Pan44_38370</name>
</gene>
<feature type="domain" description="Type IV / VI secretion system DotU" evidence="2">
    <location>
        <begin position="12"/>
        <end position="214"/>
    </location>
</feature>
<feature type="transmembrane region" description="Helical" evidence="1">
    <location>
        <begin position="190"/>
        <end position="213"/>
    </location>
</feature>
<name>A0A517SI38_9PLAN</name>
<dbReference type="Proteomes" id="UP000315700">
    <property type="component" value="Chromosome"/>
</dbReference>
<keyword evidence="4" id="KW-1185">Reference proteome</keyword>
<dbReference type="AlphaFoldDB" id="A0A517SI38"/>
<protein>
    <recommendedName>
        <fullName evidence="2">Type IV / VI secretion system DotU domain-containing protein</fullName>
    </recommendedName>
</protein>
<dbReference type="InterPro" id="IPR017732">
    <property type="entry name" value="T4/T6SS_DotU"/>
</dbReference>
<accession>A0A517SI38</accession>
<dbReference type="InterPro" id="IPR038522">
    <property type="entry name" value="T4/T6SS_DotU_sf"/>
</dbReference>
<evidence type="ECO:0000313" key="4">
    <source>
        <dbReference type="Proteomes" id="UP000315700"/>
    </source>
</evidence>
<evidence type="ECO:0000313" key="3">
    <source>
        <dbReference type="EMBL" id="QDT55789.1"/>
    </source>
</evidence>
<proteinExistence type="predicted"/>
<dbReference type="EMBL" id="CP036271">
    <property type="protein sequence ID" value="QDT55789.1"/>
    <property type="molecule type" value="Genomic_DNA"/>
</dbReference>
<keyword evidence="1" id="KW-0812">Transmembrane</keyword>
<dbReference type="InParanoid" id="A0A517SI38"/>
<sequence length="219" mass="24670">MTPEFAQSVNRVFDAVLDLVDRIERRERPDLNEEKKLIRMDLDALTGASANQSSARREDLELARRGLIYWVDEVLTMADPEWKDITLEFDYFAEKNRAWRFYEFGERAARSSSPDVVEAWYLCLVLGFEGDIGEAFREHLHQPMPGGAANSTEARQAWAQELAKLIRKQSSADLAGEPISGGVEPLTGSAWLQTMAACLFVAIVLGLVLLAIYMKLTRS</sequence>
<dbReference type="Pfam" id="PF09850">
    <property type="entry name" value="DotU"/>
    <property type="match status" value="1"/>
</dbReference>
<keyword evidence="1" id="KW-0472">Membrane</keyword>